<dbReference type="Proteomes" id="UP000035154">
    <property type="component" value="Unassembled WGS sequence"/>
</dbReference>
<name>A0A0G9L194_9BACT</name>
<reference evidence="1 2" key="1">
    <citation type="submission" date="2014-01" db="EMBL/GenBank/DDBJ databases">
        <title>Development of a Comparative Genomic Fingerprinting Assay for High Resolution Genotyping of Arcobacter butzleri.</title>
        <authorList>
            <person name="Webb A.L."/>
            <person name="Inglis G.D."/>
            <person name="Kruczkiewicz P."/>
            <person name="Selinger L.B."/>
            <person name="Taboada E.N."/>
        </authorList>
    </citation>
    <scope>NUCLEOTIDE SEQUENCE [LARGE SCALE GENOMIC DNA]</scope>
    <source>
        <strain evidence="1 2">L355</strain>
    </source>
</reference>
<sequence length="506" mass="59374">MNIVFVTMGSMYQVYYDAYNEMKDKFDNVGFYVSDVSNFKKNFRDDDKVQYLKEWELTTNLQDIMINKAKIALFENKYFQDESIWHSLNNDRRIFAGLYVKNTQDYKAYYSYEEMLKVFQIFVEKIEKFIDDIKPDVVFGVTPSAFGDYLFYKILVAKGIKYYSLKTVKIGNYQTFTQTICEEHDHIKQTFLEYMNREIIDESIKTEADNFLEKFQKGSTAYEGNVAIQKNNSILKITDFKGMVRSVVKDIISINSFKDHHNRGSYLLKYLYDNPIKNYRSKLFKDITKSRTIYSLDEIESGNYIFFPLHAEPEIAITNYARFYQNQIEVIRNIALQLPSNFKLLVKEHPRNIGRRSMGYYKKILDIPNVDFVDFYLPSIEVVKKSKLIIVLSGNIGFEAVLLGKPVISLGNTPYNMLPNHIVNYVDNIKYLYDEIKKTIINHQNDSNTIKKYISAVIKNSFKLDLYTVLLKKSGREGGSIFDNEKYKLNIQKLSQEILDIIESKL</sequence>
<comment type="caution">
    <text evidence="1">The sequence shown here is derived from an EMBL/GenBank/DDBJ whole genome shotgun (WGS) entry which is preliminary data.</text>
</comment>
<dbReference type="RefSeq" id="WP_046997603.1">
    <property type="nucleotide sequence ID" value="NZ_JAIW01000002.1"/>
</dbReference>
<dbReference type="EMBL" id="JAIW01000002">
    <property type="protein sequence ID" value="KLE11780.1"/>
    <property type="molecule type" value="Genomic_DNA"/>
</dbReference>
<organism evidence="1 2">
    <name type="scientific">Aliarcobacter butzleri L355</name>
    <dbReference type="NCBI Taxonomy" id="1447263"/>
    <lineage>
        <taxon>Bacteria</taxon>
        <taxon>Pseudomonadati</taxon>
        <taxon>Campylobacterota</taxon>
        <taxon>Epsilonproteobacteria</taxon>
        <taxon>Campylobacterales</taxon>
        <taxon>Arcobacteraceae</taxon>
        <taxon>Aliarcobacter</taxon>
    </lineage>
</organism>
<dbReference type="GO" id="GO:0015774">
    <property type="term" value="P:polysaccharide transport"/>
    <property type="evidence" value="ECO:0007669"/>
    <property type="project" value="InterPro"/>
</dbReference>
<dbReference type="AlphaFoldDB" id="A0A0G9L194"/>
<gene>
    <name evidence="1" type="ORF">AF80_00080</name>
</gene>
<evidence type="ECO:0000313" key="1">
    <source>
        <dbReference type="EMBL" id="KLE11780.1"/>
    </source>
</evidence>
<protein>
    <recommendedName>
        <fullName evidence="3">Capsule polysaccharide biosynthesis protein</fullName>
    </recommendedName>
</protein>
<proteinExistence type="predicted"/>
<evidence type="ECO:0000313" key="2">
    <source>
        <dbReference type="Proteomes" id="UP000035154"/>
    </source>
</evidence>
<dbReference type="GO" id="GO:0000271">
    <property type="term" value="P:polysaccharide biosynthetic process"/>
    <property type="evidence" value="ECO:0007669"/>
    <property type="project" value="InterPro"/>
</dbReference>
<dbReference type="PATRIC" id="fig|1447263.3.peg.16"/>
<dbReference type="InterPro" id="IPR007833">
    <property type="entry name" value="Capsule_polysaccharide_synth"/>
</dbReference>
<accession>A0A0G9L194</accession>
<dbReference type="Gene3D" id="3.40.50.2000">
    <property type="entry name" value="Glycogen Phosphorylase B"/>
    <property type="match status" value="1"/>
</dbReference>
<dbReference type="Pfam" id="PF05159">
    <property type="entry name" value="Capsule_synth"/>
    <property type="match status" value="1"/>
</dbReference>
<dbReference type="SUPFAM" id="SSF53756">
    <property type="entry name" value="UDP-Glycosyltransferase/glycogen phosphorylase"/>
    <property type="match status" value="1"/>
</dbReference>
<evidence type="ECO:0008006" key="3">
    <source>
        <dbReference type="Google" id="ProtNLM"/>
    </source>
</evidence>